<dbReference type="GO" id="GO:0052851">
    <property type="term" value="F:ferric-chelate reductase (NADPH) activity"/>
    <property type="evidence" value="ECO:0007669"/>
    <property type="project" value="UniProtKB-EC"/>
</dbReference>
<keyword evidence="17" id="KW-1185">Reference proteome</keyword>
<dbReference type="CDD" id="cd06186">
    <property type="entry name" value="NOX_Duox_like_FAD_NADP"/>
    <property type="match status" value="1"/>
</dbReference>
<dbReference type="InterPro" id="IPR017927">
    <property type="entry name" value="FAD-bd_FR_type"/>
</dbReference>
<dbReference type="GO" id="GO:0006879">
    <property type="term" value="P:intracellular iron ion homeostasis"/>
    <property type="evidence" value="ECO:0007669"/>
    <property type="project" value="TreeGrafter"/>
</dbReference>
<dbReference type="Pfam" id="PF08022">
    <property type="entry name" value="FAD_binding_8"/>
    <property type="match status" value="1"/>
</dbReference>
<feature type="transmembrane region" description="Helical" evidence="13">
    <location>
        <begin position="272"/>
        <end position="293"/>
    </location>
</feature>
<evidence type="ECO:0000256" key="12">
    <source>
        <dbReference type="ARBA" id="ARBA00048483"/>
    </source>
</evidence>
<keyword evidence="5" id="KW-1003">Cell membrane</keyword>
<dbReference type="PROSITE" id="PS51384">
    <property type="entry name" value="FAD_FR"/>
    <property type="match status" value="1"/>
</dbReference>
<evidence type="ECO:0000256" key="7">
    <source>
        <dbReference type="ARBA" id="ARBA00022982"/>
    </source>
</evidence>
<evidence type="ECO:0000256" key="9">
    <source>
        <dbReference type="ARBA" id="ARBA00023002"/>
    </source>
</evidence>
<evidence type="ECO:0000256" key="8">
    <source>
        <dbReference type="ARBA" id="ARBA00022989"/>
    </source>
</evidence>
<dbReference type="GeneID" id="27341121"/>
<dbReference type="PANTHER" id="PTHR32361:SF24">
    <property type="entry name" value="REDUCTASE, PUTATIVE (AFU_ORTHOLOGUE AFUA_3G10820)-RELATED"/>
    <property type="match status" value="1"/>
</dbReference>
<comment type="similarity">
    <text evidence="2">Belongs to the ferric reductase (FRE) family.</text>
</comment>
<sequence length="616" mass="68137">MMFSSSSFVMATIFAAAQAATTGNATTSGNSHYQYDPAQAHLEGLNGTISHSYLGAMLGVVALLLAYSLTLRLNAHIRHLASMSGAGALRYFSSASPAISLVKSKLLYAPILFYRRAREIRFSRRVTFGTVPTRLQTSFILSVVITNFFLCTWNIPWSKPEQQLLPVLRNRTGTLAVTNLIPIMVMATVKNPLISMLDISYDTFNLMHRWFGRLAICEAITHVLCWLIPKVQSSGWAAVKTSLDSPFIYSGLIAAISLVFILLSSPKVIRNLAYEFFLHLHVVLVVLVLVFLWRHLEGVPQRGLLLGAVIIWATARSLRLVTLVYRNVGRGGTKAKFEPLNGGVVKITLTSPRPWTYRPGQSLYLTIPSIGLWTAHPFSVAWSGIEDPLSRSSSLRSNYSEKRPAIHIYSKDIEKRGEETISLIVKKQTGMTNKLWHRAMTAGAGLELNALIEGPYGNERSMSSYGTVLLFASGVGITHQLGYVKELVEGYGHGTVAAKRVTLVWVIPTTECLDWIRPWMHEILSMEGRREVLKVLLYVTRVSLSQVIRSPSEHVQMARGRPDVETLIASEARQKVGCMGISVCAGGGLADEVRRASRAMLDNGVNVDFIEEGFGW</sequence>
<dbReference type="VEuPathDB" id="FungiDB:PV07_01927"/>
<evidence type="ECO:0000313" key="17">
    <source>
        <dbReference type="Proteomes" id="UP000054466"/>
    </source>
</evidence>
<name>A0A0D2CZ38_9EURO</name>
<dbReference type="OrthoDB" id="4494341at2759"/>
<evidence type="ECO:0000313" key="16">
    <source>
        <dbReference type="EMBL" id="KIW35220.1"/>
    </source>
</evidence>
<comment type="subcellular location">
    <subcellularLocation>
        <location evidence="1">Cell membrane</location>
        <topology evidence="1">Multi-pass membrane protein</topology>
    </subcellularLocation>
</comment>
<reference evidence="16 17" key="1">
    <citation type="submission" date="2015-01" db="EMBL/GenBank/DDBJ databases">
        <title>The Genome Sequence of Cladophialophora immunda CBS83496.</title>
        <authorList>
            <consortium name="The Broad Institute Genomics Platform"/>
            <person name="Cuomo C."/>
            <person name="de Hoog S."/>
            <person name="Gorbushina A."/>
            <person name="Stielow B."/>
            <person name="Teixiera M."/>
            <person name="Abouelleil A."/>
            <person name="Chapman S.B."/>
            <person name="Priest M."/>
            <person name="Young S.K."/>
            <person name="Wortman J."/>
            <person name="Nusbaum C."/>
            <person name="Birren B."/>
        </authorList>
    </citation>
    <scope>NUCLEOTIDE SEQUENCE [LARGE SCALE GENOMIC DNA]</scope>
    <source>
        <strain evidence="16 17">CBS 83496</strain>
    </source>
</reference>
<dbReference type="InterPro" id="IPR013121">
    <property type="entry name" value="Fe_red_NAD-bd_6"/>
</dbReference>
<dbReference type="Gene3D" id="3.40.50.80">
    <property type="entry name" value="Nucleotide-binding domain of ferredoxin-NADP reductase (FNR) module"/>
    <property type="match status" value="1"/>
</dbReference>
<evidence type="ECO:0000256" key="6">
    <source>
        <dbReference type="ARBA" id="ARBA00022692"/>
    </source>
</evidence>
<dbReference type="GO" id="GO:0005886">
    <property type="term" value="C:plasma membrane"/>
    <property type="evidence" value="ECO:0007669"/>
    <property type="project" value="UniProtKB-SubCell"/>
</dbReference>
<dbReference type="GO" id="GO:0006826">
    <property type="term" value="P:iron ion transport"/>
    <property type="evidence" value="ECO:0007669"/>
    <property type="project" value="UniProtKB-ARBA"/>
</dbReference>
<dbReference type="InterPro" id="IPR017938">
    <property type="entry name" value="Riboflavin_synthase-like_b-brl"/>
</dbReference>
<keyword evidence="6 13" id="KW-0812">Transmembrane</keyword>
<dbReference type="SUPFAM" id="SSF63380">
    <property type="entry name" value="Riboflavin synthase domain-like"/>
    <property type="match status" value="1"/>
</dbReference>
<comment type="catalytic activity">
    <reaction evidence="12">
        <text>2 a Fe(II)-siderophore + NADP(+) + H(+) = 2 a Fe(III)-siderophore + NADPH</text>
        <dbReference type="Rhea" id="RHEA:28795"/>
        <dbReference type="Rhea" id="RHEA-COMP:11342"/>
        <dbReference type="Rhea" id="RHEA-COMP:11344"/>
        <dbReference type="ChEBI" id="CHEBI:15378"/>
        <dbReference type="ChEBI" id="CHEBI:29033"/>
        <dbReference type="ChEBI" id="CHEBI:29034"/>
        <dbReference type="ChEBI" id="CHEBI:57783"/>
        <dbReference type="ChEBI" id="CHEBI:58349"/>
        <dbReference type="EC" id="1.16.1.9"/>
    </reaction>
</comment>
<keyword evidence="10" id="KW-0406">Ion transport</keyword>
<feature type="transmembrane region" description="Helical" evidence="13">
    <location>
        <begin position="53"/>
        <end position="73"/>
    </location>
</feature>
<proteinExistence type="inferred from homology"/>
<dbReference type="AlphaFoldDB" id="A0A0D2CZ38"/>
<dbReference type="SFLD" id="SFLDG01168">
    <property type="entry name" value="Ferric_reductase_subgroup_(FRE"/>
    <property type="match status" value="1"/>
</dbReference>
<dbReference type="PANTHER" id="PTHR32361">
    <property type="entry name" value="FERRIC/CUPRIC REDUCTASE TRANSMEMBRANE COMPONENT"/>
    <property type="match status" value="1"/>
</dbReference>
<evidence type="ECO:0000256" key="11">
    <source>
        <dbReference type="ARBA" id="ARBA00023136"/>
    </source>
</evidence>
<dbReference type="EMBL" id="KN847040">
    <property type="protein sequence ID" value="KIW35220.1"/>
    <property type="molecule type" value="Genomic_DNA"/>
</dbReference>
<dbReference type="InterPro" id="IPR013130">
    <property type="entry name" value="Fe3_Rdtase_TM_dom"/>
</dbReference>
<evidence type="ECO:0000256" key="2">
    <source>
        <dbReference type="ARBA" id="ARBA00006278"/>
    </source>
</evidence>
<dbReference type="EC" id="1.16.1.9" evidence="3"/>
<evidence type="ECO:0000256" key="13">
    <source>
        <dbReference type="SAM" id="Phobius"/>
    </source>
</evidence>
<dbReference type="InterPro" id="IPR013112">
    <property type="entry name" value="FAD-bd_8"/>
</dbReference>
<keyword evidence="7" id="KW-0249">Electron transport</keyword>
<feature type="transmembrane region" description="Helical" evidence="13">
    <location>
        <begin position="172"/>
        <end position="189"/>
    </location>
</feature>
<evidence type="ECO:0000256" key="4">
    <source>
        <dbReference type="ARBA" id="ARBA00022448"/>
    </source>
</evidence>
<dbReference type="GO" id="GO:0015677">
    <property type="term" value="P:copper ion import"/>
    <property type="evidence" value="ECO:0007669"/>
    <property type="project" value="TreeGrafter"/>
</dbReference>
<dbReference type="InterPro" id="IPR051410">
    <property type="entry name" value="Ferric/Cupric_Reductase"/>
</dbReference>
<feature type="signal peptide" evidence="14">
    <location>
        <begin position="1"/>
        <end position="19"/>
    </location>
</feature>
<dbReference type="STRING" id="569365.A0A0D2CZ38"/>
<evidence type="ECO:0000256" key="3">
    <source>
        <dbReference type="ARBA" id="ARBA00012668"/>
    </source>
</evidence>
<keyword evidence="4" id="KW-0813">Transport</keyword>
<dbReference type="InterPro" id="IPR039261">
    <property type="entry name" value="FNR_nucleotide-bd"/>
</dbReference>
<keyword evidence="14" id="KW-0732">Signal</keyword>
<keyword evidence="11 13" id="KW-0472">Membrane</keyword>
<evidence type="ECO:0000259" key="15">
    <source>
        <dbReference type="PROSITE" id="PS51384"/>
    </source>
</evidence>
<dbReference type="Proteomes" id="UP000054466">
    <property type="component" value="Unassembled WGS sequence"/>
</dbReference>
<feature type="transmembrane region" description="Helical" evidence="13">
    <location>
        <begin position="139"/>
        <end position="157"/>
    </location>
</feature>
<dbReference type="Pfam" id="PF01794">
    <property type="entry name" value="Ferric_reduct"/>
    <property type="match status" value="1"/>
</dbReference>
<protein>
    <recommendedName>
        <fullName evidence="3">ferric-chelate reductase (NADPH)</fullName>
        <ecNumber evidence="3">1.16.1.9</ecNumber>
    </recommendedName>
</protein>
<accession>A0A0D2CZ38</accession>
<evidence type="ECO:0000256" key="5">
    <source>
        <dbReference type="ARBA" id="ARBA00022475"/>
    </source>
</evidence>
<evidence type="ECO:0000256" key="10">
    <source>
        <dbReference type="ARBA" id="ARBA00023065"/>
    </source>
</evidence>
<dbReference type="HOGENOM" id="CLU_010365_3_1_1"/>
<feature type="domain" description="FAD-binding FR-type" evidence="15">
    <location>
        <begin position="327"/>
        <end position="462"/>
    </location>
</feature>
<organism evidence="16 17">
    <name type="scientific">Cladophialophora immunda</name>
    <dbReference type="NCBI Taxonomy" id="569365"/>
    <lineage>
        <taxon>Eukaryota</taxon>
        <taxon>Fungi</taxon>
        <taxon>Dikarya</taxon>
        <taxon>Ascomycota</taxon>
        <taxon>Pezizomycotina</taxon>
        <taxon>Eurotiomycetes</taxon>
        <taxon>Chaetothyriomycetidae</taxon>
        <taxon>Chaetothyriales</taxon>
        <taxon>Herpotrichiellaceae</taxon>
        <taxon>Cladophialophora</taxon>
    </lineage>
</organism>
<dbReference type="RefSeq" id="XP_016255436.1">
    <property type="nucleotide sequence ID" value="XM_016388508.1"/>
</dbReference>
<feature type="chain" id="PRO_5002251026" description="ferric-chelate reductase (NADPH)" evidence="14">
    <location>
        <begin position="20"/>
        <end position="616"/>
    </location>
</feature>
<evidence type="ECO:0000256" key="1">
    <source>
        <dbReference type="ARBA" id="ARBA00004651"/>
    </source>
</evidence>
<dbReference type="Pfam" id="PF08030">
    <property type="entry name" value="NAD_binding_6"/>
    <property type="match status" value="1"/>
</dbReference>
<keyword evidence="9" id="KW-0560">Oxidoreductase</keyword>
<feature type="transmembrane region" description="Helical" evidence="13">
    <location>
        <begin position="248"/>
        <end position="265"/>
    </location>
</feature>
<dbReference type="SUPFAM" id="SSF52343">
    <property type="entry name" value="Ferredoxin reductase-like, C-terminal NADP-linked domain"/>
    <property type="match status" value="1"/>
</dbReference>
<feature type="transmembrane region" description="Helical" evidence="13">
    <location>
        <begin position="210"/>
        <end position="228"/>
    </location>
</feature>
<gene>
    <name evidence="16" type="ORF">PV07_01927</name>
</gene>
<evidence type="ECO:0000256" key="14">
    <source>
        <dbReference type="SAM" id="SignalP"/>
    </source>
</evidence>
<keyword evidence="8 13" id="KW-1133">Transmembrane helix</keyword>
<dbReference type="SFLD" id="SFLDS00052">
    <property type="entry name" value="Ferric_Reductase_Domain"/>
    <property type="match status" value="1"/>
</dbReference>